<dbReference type="EMBL" id="CP033893">
    <property type="protein sequence ID" value="QDL30420.1"/>
    <property type="molecule type" value="Genomic_DNA"/>
</dbReference>
<sequence>MNNVIPFLKMNDQSGKSHIAATPDGIIFLAQNNESTVRFPQLLGYSSAILQLDEGEFDTSLHDGLRVIAEIQLAEANGWFNASDEQKVMIWRWIVACLFICEEWDRNGIADVENESHGTGRAVIYSGKYGEMEIYPSTERCFLASNMESGGLDKYGVESSVKRTWQLYLCMVKADTDGGSLGLSEWGRDALAALHDDLIQTLNNEGSPEQPAWHQVGTMGLIANGTSLDALAQQYSEAVYSHVTQQKNGNKFDFGMDGEVLYIATNGGVLGIRNVVDSYLLDILKLDYPRWEPLAIALLTKCLDGNSLTLRGLNIWEGTKKNMWADVLYNGGLHDA</sequence>
<protein>
    <submittedName>
        <fullName evidence="1">Uncharacterized protein</fullName>
    </submittedName>
</protein>
<accession>A0A515CQM2</accession>
<reference evidence="1 2" key="1">
    <citation type="submission" date="2018-11" db="EMBL/GenBank/DDBJ databases">
        <title>The first complete genome of Serratia liquefaciens isolated from metalophyte plant revel distinctness adaptive mechanisms in an extreme habitat.</title>
        <authorList>
            <person name="Caneschi W.L."/>
            <person name="Sanchez A.B."/>
            <person name="Felestrino E.B."/>
            <person name="Assis R.A.B."/>
            <person name="Lemes C.G.C."/>
            <person name="Cordeiro I.F."/>
            <person name="Fonseca N.P."/>
            <person name="Villa M."/>
            <person name="Vieira I.T."/>
            <person name="Moraes L.A."/>
            <person name="Kamino L.H.Y."/>
            <person name="do Carmo F."/>
            <person name="Garcia C.M."/>
            <person name="Almeida N.F."/>
            <person name="Silva R.S."/>
            <person name="Ferro J.A."/>
            <person name="Ferro M.I.T."/>
            <person name="Varani A.M."/>
            <person name="Ferreira R.M."/>
            <person name="dos Santos V.L."/>
            <person name="Silva U.C."/>
            <person name="Setubal J.C."/>
            <person name="Moreira L.M."/>
        </authorList>
    </citation>
    <scope>NUCLEOTIDE SEQUENCE [LARGE SCALE GENOMIC DNA]</scope>
    <source>
        <strain evidence="1 2">FG3</strain>
    </source>
</reference>
<proteinExistence type="predicted"/>
<name>A0A515CQM2_SERLI</name>
<gene>
    <name evidence="1" type="ORF">EGO53_00795</name>
</gene>
<organism evidence="1 2">
    <name type="scientific">Serratia liquefaciens</name>
    <dbReference type="NCBI Taxonomy" id="614"/>
    <lineage>
        <taxon>Bacteria</taxon>
        <taxon>Pseudomonadati</taxon>
        <taxon>Pseudomonadota</taxon>
        <taxon>Gammaproteobacteria</taxon>
        <taxon>Enterobacterales</taxon>
        <taxon>Yersiniaceae</taxon>
        <taxon>Serratia</taxon>
    </lineage>
</organism>
<evidence type="ECO:0000313" key="1">
    <source>
        <dbReference type="EMBL" id="QDL30420.1"/>
    </source>
</evidence>
<dbReference type="AlphaFoldDB" id="A0A515CQM2"/>
<evidence type="ECO:0000313" key="2">
    <source>
        <dbReference type="Proteomes" id="UP000317572"/>
    </source>
</evidence>
<dbReference type="RefSeq" id="WP_142814481.1">
    <property type="nucleotide sequence ID" value="NZ_CP033893.1"/>
</dbReference>
<dbReference type="Proteomes" id="UP000317572">
    <property type="component" value="Chromosome"/>
</dbReference>